<reference evidence="6" key="1">
    <citation type="submission" date="2020-06" db="EMBL/GenBank/DDBJ databases">
        <authorList>
            <consortium name="Plant Systems Biology data submission"/>
        </authorList>
    </citation>
    <scope>NUCLEOTIDE SEQUENCE</scope>
    <source>
        <strain evidence="6">D6</strain>
    </source>
</reference>
<dbReference type="SUPFAM" id="SSF46785">
    <property type="entry name" value="Winged helix' DNA-binding domain"/>
    <property type="match status" value="1"/>
</dbReference>
<proteinExistence type="predicted"/>
<feature type="region of interest" description="Disordered" evidence="4">
    <location>
        <begin position="582"/>
        <end position="651"/>
    </location>
</feature>
<dbReference type="Gene3D" id="1.10.10.10">
    <property type="entry name" value="Winged helix-like DNA-binding domain superfamily/Winged helix DNA-binding domain"/>
    <property type="match status" value="1"/>
</dbReference>
<evidence type="ECO:0000256" key="3">
    <source>
        <dbReference type="SAM" id="Coils"/>
    </source>
</evidence>
<evidence type="ECO:0000313" key="6">
    <source>
        <dbReference type="EMBL" id="CAB9501476.1"/>
    </source>
</evidence>
<comment type="subcellular location">
    <subcellularLocation>
        <location evidence="1">Nucleus</location>
    </subcellularLocation>
</comment>
<dbReference type="PROSITE" id="PS51504">
    <property type="entry name" value="H15"/>
    <property type="match status" value="1"/>
</dbReference>
<feature type="compositionally biased region" description="Acidic residues" evidence="4">
    <location>
        <begin position="81"/>
        <end position="94"/>
    </location>
</feature>
<dbReference type="EMBL" id="CAICTM010000109">
    <property type="protein sequence ID" value="CAB9501476.1"/>
    <property type="molecule type" value="Genomic_DNA"/>
</dbReference>
<keyword evidence="7" id="KW-1185">Reference proteome</keyword>
<dbReference type="CDD" id="cd05162">
    <property type="entry name" value="PWWP"/>
    <property type="match status" value="1"/>
</dbReference>
<feature type="compositionally biased region" description="Polar residues" evidence="4">
    <location>
        <begin position="988"/>
        <end position="998"/>
    </location>
</feature>
<evidence type="ECO:0000259" key="5">
    <source>
        <dbReference type="PROSITE" id="PS51504"/>
    </source>
</evidence>
<feature type="region of interest" description="Disordered" evidence="4">
    <location>
        <begin position="1"/>
        <end position="126"/>
    </location>
</feature>
<comment type="caution">
    <text evidence="6">The sequence shown here is derived from an EMBL/GenBank/DDBJ whole genome shotgun (WGS) entry which is preliminary data.</text>
</comment>
<dbReference type="Pfam" id="PF15613">
    <property type="entry name" value="WSD"/>
    <property type="match status" value="1"/>
</dbReference>
<dbReference type="SMART" id="SM00526">
    <property type="entry name" value="H15"/>
    <property type="match status" value="1"/>
</dbReference>
<dbReference type="PANTHER" id="PTHR35711">
    <property type="entry name" value="EXPRESSED PROTEIN"/>
    <property type="match status" value="1"/>
</dbReference>
<evidence type="ECO:0000256" key="2">
    <source>
        <dbReference type="ARBA" id="ARBA00023242"/>
    </source>
</evidence>
<dbReference type="GO" id="GO:0005634">
    <property type="term" value="C:nucleus"/>
    <property type="evidence" value="ECO:0007669"/>
    <property type="project" value="UniProtKB-SubCell"/>
</dbReference>
<dbReference type="GO" id="GO:0000786">
    <property type="term" value="C:nucleosome"/>
    <property type="evidence" value="ECO:0007669"/>
    <property type="project" value="InterPro"/>
</dbReference>
<dbReference type="InterPro" id="IPR028941">
    <property type="entry name" value="WHIM2_dom"/>
</dbReference>
<keyword evidence="3" id="KW-0175">Coiled coil</keyword>
<feature type="compositionally biased region" description="Polar residues" evidence="4">
    <location>
        <begin position="1240"/>
        <end position="1250"/>
    </location>
</feature>
<name>A0A9N8H5B9_9STRA</name>
<feature type="compositionally biased region" description="Basic and acidic residues" evidence="4">
    <location>
        <begin position="18"/>
        <end position="29"/>
    </location>
</feature>
<evidence type="ECO:0000256" key="1">
    <source>
        <dbReference type="ARBA" id="ARBA00004123"/>
    </source>
</evidence>
<protein>
    <recommendedName>
        <fullName evidence="5">H15 domain-containing protein</fullName>
    </recommendedName>
</protein>
<dbReference type="OrthoDB" id="1110759at2759"/>
<dbReference type="GO" id="GO:0006334">
    <property type="term" value="P:nucleosome assembly"/>
    <property type="evidence" value="ECO:0007669"/>
    <property type="project" value="InterPro"/>
</dbReference>
<keyword evidence="2" id="KW-0539">Nucleus</keyword>
<feature type="coiled-coil region" evidence="3">
    <location>
        <begin position="762"/>
        <end position="825"/>
    </location>
</feature>
<feature type="compositionally biased region" description="Polar residues" evidence="4">
    <location>
        <begin position="32"/>
        <end position="45"/>
    </location>
</feature>
<feature type="compositionally biased region" description="Basic and acidic residues" evidence="4">
    <location>
        <begin position="1397"/>
        <end position="1422"/>
    </location>
</feature>
<sequence length="1428" mass="159356">MQISRSSHNNKNKSRTTKSQEKESKDFERSGGPTSANMEEGSNNDDGAGETPTEPEEMKADDDETEIESNGEGPASPANNNDEDDDGDNDENENENGAKAAKSGSAAAKKRDRSKAAEVAKRGTSKPYIELVHEAIVELKDRTGSSQPAVMKYLLAKYPNLQTSAPNNRFKTHVLAALKSGVKSKRFIKVRASWKINAEWKKKQVAAQKRKRLQEAKKKKESREKKKEEELENQKDPLQKKIDSLRAKNPDSGELKKLLAEVKRKEEAEARRKVIAERIRRRRFPMEDTKLHAEDKELGVKPPKEVLPRPNLPIFFSLTQKDVQRPNTKYTATASRCEGLEKGNRGLVSDLLQVYHFFRGDVHYVGSADHPIIPEFSLKHLIYAVDDVLSQTAKRSRMVPPLIVHLFVTCLQLLTEPPEAQSEDSPHRRQLQQDFATHLRAMLSPTSWADVCFLYMHAIDLHFKSETSEDKNLLKGLPIDAEYLLGLHDEEIAMDPTDELEGYQGFLGPPEGVLAKAHEKLGRQDPWLQTAEELMALLRALTDEVLARKPEIGEDISGREEKMYELLKAKRAADAKLRKVRLAFEGPKQPPKKPSANNEESNNNMDDDDKRKSVDSSGGNDDNGQGKTEFKPTATKKQFEAAKKAQQKANDAYEKGVRNLMARTEPIGKDRLHNAVYCFRHDPEVLYVEVAKPMGATGALSPNWQNQKFTWHVIDKKSLFDEYEGSLDKRGRREKALQEELTGAPGTQQSLRRFLFDDVKEKAAASAQKKEKEDLLRKMENAKHKCAEEEGRRSGRLASRAEEEKEQIQEEIDELNEKIKNGASVKDLDYFELTGLDLLQKFDSAGKIETRRSREKKKKAVTDNKLQSMHCSKLCSTGNIDGTGFLGMVVSKMLEVEEMCESLVPWDKKNVERKTWVMELENLVAAWNVASPVLIGPSDDSSQQTASPRPSMDMSTPPSGLSATSKGTKKRTSTGGSTASKRMKTEGDSPQSSSMTVSQAVAKLKTPLLDLEKRVYQITGLSMAARDMAIADENMSVQEEGGEDNERERKKKLAWRKLIHKLRNVPSKRHAVVKQILVDALAAARKANLKEVVGELKDALLEYHSTAAGACKTAALKVLDSHGGYDDSEDDDDEEDEDEEDQENEGDKKKNEVSSSLHLDAIIVNGSLDSNSEDVNHDDWVEYVKTCKTLSRMGSLVTSFATRAKSKLGKIQEERETLMEAVAGWEKEEERRARAKNNGKAPTTTNNSGFNKLKSSEVWANVEFTEEMVMASVDYYPWWPAKKCVPKDASLEASLQSAERCLVSLIGESGGLRVLSLDHVRPFTGELVPDDDTVIKDLGKVTKEVKTQLDECMAIARRLQRSLNGKKAGRKPPATIAVKTETEVKTENGTNSVKAETGVERAESDVMAESDVKAESDAKAEEASTGTS</sequence>
<dbReference type="InterPro" id="IPR036390">
    <property type="entry name" value="WH_DNA-bd_sf"/>
</dbReference>
<gene>
    <name evidence="6" type="ORF">SEMRO_110_G054750.1</name>
</gene>
<feature type="region of interest" description="Disordered" evidence="4">
    <location>
        <begin position="207"/>
        <end position="249"/>
    </location>
</feature>
<dbReference type="PANTHER" id="PTHR35711:SF1">
    <property type="entry name" value="ECTODERMAL, ISOFORM F"/>
    <property type="match status" value="1"/>
</dbReference>
<feature type="region of interest" description="Disordered" evidence="4">
    <location>
        <begin position="1231"/>
        <end position="1250"/>
    </location>
</feature>
<dbReference type="InterPro" id="IPR036388">
    <property type="entry name" value="WH-like_DNA-bd_sf"/>
</dbReference>
<feature type="compositionally biased region" description="Acidic residues" evidence="4">
    <location>
        <begin position="53"/>
        <end position="69"/>
    </location>
</feature>
<feature type="region of interest" description="Disordered" evidence="4">
    <location>
        <begin position="1382"/>
        <end position="1428"/>
    </location>
</feature>
<feature type="compositionally biased region" description="Acidic residues" evidence="4">
    <location>
        <begin position="1126"/>
        <end position="1144"/>
    </location>
</feature>
<feature type="compositionally biased region" description="Polar residues" evidence="4">
    <location>
        <begin position="939"/>
        <end position="961"/>
    </location>
</feature>
<evidence type="ECO:0000256" key="4">
    <source>
        <dbReference type="SAM" id="MobiDB-lite"/>
    </source>
</evidence>
<organism evidence="6 7">
    <name type="scientific">Seminavis robusta</name>
    <dbReference type="NCBI Taxonomy" id="568900"/>
    <lineage>
        <taxon>Eukaryota</taxon>
        <taxon>Sar</taxon>
        <taxon>Stramenopiles</taxon>
        <taxon>Ochrophyta</taxon>
        <taxon>Bacillariophyta</taxon>
        <taxon>Bacillariophyceae</taxon>
        <taxon>Bacillariophycidae</taxon>
        <taxon>Naviculales</taxon>
        <taxon>Naviculaceae</taxon>
        <taxon>Seminavis</taxon>
    </lineage>
</organism>
<evidence type="ECO:0000313" key="7">
    <source>
        <dbReference type="Proteomes" id="UP001153069"/>
    </source>
</evidence>
<dbReference type="Proteomes" id="UP001153069">
    <property type="component" value="Unassembled WGS sequence"/>
</dbReference>
<dbReference type="GO" id="GO:0003677">
    <property type="term" value="F:DNA binding"/>
    <property type="evidence" value="ECO:0007669"/>
    <property type="project" value="InterPro"/>
</dbReference>
<accession>A0A9N8H5B9</accession>
<dbReference type="InterPro" id="IPR005818">
    <property type="entry name" value="Histone_H1/H5_H15"/>
</dbReference>
<feature type="domain" description="H15" evidence="5">
    <location>
        <begin position="124"/>
        <end position="198"/>
    </location>
</feature>
<dbReference type="CDD" id="cd00073">
    <property type="entry name" value="H15"/>
    <property type="match status" value="1"/>
</dbReference>
<feature type="compositionally biased region" description="Low complexity" evidence="4">
    <location>
        <begin position="95"/>
        <end position="107"/>
    </location>
</feature>
<feature type="region of interest" description="Disordered" evidence="4">
    <location>
        <begin position="1122"/>
        <end position="1153"/>
    </location>
</feature>
<feature type="coiled-coil region" evidence="3">
    <location>
        <begin position="1201"/>
        <end position="1228"/>
    </location>
</feature>
<feature type="region of interest" description="Disordered" evidence="4">
    <location>
        <begin position="935"/>
        <end position="998"/>
    </location>
</feature>
<dbReference type="Pfam" id="PF00538">
    <property type="entry name" value="Linker_histone"/>
    <property type="match status" value="1"/>
</dbReference>
<feature type="compositionally biased region" description="Basic and acidic residues" evidence="4">
    <location>
        <begin position="213"/>
        <end position="249"/>
    </location>
</feature>